<dbReference type="PROSITE" id="PS51257">
    <property type="entry name" value="PROKAR_LIPOPROTEIN"/>
    <property type="match status" value="1"/>
</dbReference>
<comment type="caution">
    <text evidence="2">The sequence shown here is derived from an EMBL/GenBank/DDBJ whole genome shotgun (WGS) entry which is preliminary data.</text>
</comment>
<evidence type="ECO:0000313" key="3">
    <source>
        <dbReference type="Proteomes" id="UP001152803"/>
    </source>
</evidence>
<keyword evidence="3" id="KW-1185">Reference proteome</keyword>
<accession>A0A9Q1HLH8</accession>
<name>A0A9Q1HLH8_CONCO</name>
<reference evidence="2" key="1">
    <citation type="journal article" date="2023" name="Science">
        <title>Genome structures resolve the early diversification of teleost fishes.</title>
        <authorList>
            <person name="Parey E."/>
            <person name="Louis A."/>
            <person name="Montfort J."/>
            <person name="Bouchez O."/>
            <person name="Roques C."/>
            <person name="Iampietro C."/>
            <person name="Lluch J."/>
            <person name="Castinel A."/>
            <person name="Donnadieu C."/>
            <person name="Desvignes T."/>
            <person name="Floi Bucao C."/>
            <person name="Jouanno E."/>
            <person name="Wen M."/>
            <person name="Mejri S."/>
            <person name="Dirks R."/>
            <person name="Jansen H."/>
            <person name="Henkel C."/>
            <person name="Chen W.J."/>
            <person name="Zahm M."/>
            <person name="Cabau C."/>
            <person name="Klopp C."/>
            <person name="Thompson A.W."/>
            <person name="Robinson-Rechavi M."/>
            <person name="Braasch I."/>
            <person name="Lecointre G."/>
            <person name="Bobe J."/>
            <person name="Postlethwait J.H."/>
            <person name="Berthelot C."/>
            <person name="Roest Crollius H."/>
            <person name="Guiguen Y."/>
        </authorList>
    </citation>
    <scope>NUCLEOTIDE SEQUENCE</scope>
    <source>
        <strain evidence="2">Concon-B</strain>
    </source>
</reference>
<dbReference type="AlphaFoldDB" id="A0A9Q1HLH8"/>
<sequence length="76" mass="8187">MRERGPEISRLHGCQAPSGSCGCGNVQLSWRISALLIWGLPVFAQRLPVEAGAASQTRRQTAAGGEGLSRRRRARS</sequence>
<proteinExistence type="predicted"/>
<gene>
    <name evidence="2" type="ORF">COCON_G00226020</name>
</gene>
<dbReference type="Proteomes" id="UP001152803">
    <property type="component" value="Unassembled WGS sequence"/>
</dbReference>
<feature type="region of interest" description="Disordered" evidence="1">
    <location>
        <begin position="51"/>
        <end position="76"/>
    </location>
</feature>
<dbReference type="EMBL" id="JAFJMO010000018">
    <property type="protein sequence ID" value="KAJ8250680.1"/>
    <property type="molecule type" value="Genomic_DNA"/>
</dbReference>
<organism evidence="2 3">
    <name type="scientific">Conger conger</name>
    <name type="common">Conger eel</name>
    <name type="synonym">Muraena conger</name>
    <dbReference type="NCBI Taxonomy" id="82655"/>
    <lineage>
        <taxon>Eukaryota</taxon>
        <taxon>Metazoa</taxon>
        <taxon>Chordata</taxon>
        <taxon>Craniata</taxon>
        <taxon>Vertebrata</taxon>
        <taxon>Euteleostomi</taxon>
        <taxon>Actinopterygii</taxon>
        <taxon>Neopterygii</taxon>
        <taxon>Teleostei</taxon>
        <taxon>Anguilliformes</taxon>
        <taxon>Congridae</taxon>
        <taxon>Conger</taxon>
    </lineage>
</organism>
<evidence type="ECO:0000313" key="2">
    <source>
        <dbReference type="EMBL" id="KAJ8250680.1"/>
    </source>
</evidence>
<evidence type="ECO:0000256" key="1">
    <source>
        <dbReference type="SAM" id="MobiDB-lite"/>
    </source>
</evidence>
<protein>
    <submittedName>
        <fullName evidence="2">Uncharacterized protein</fullName>
    </submittedName>
</protein>